<dbReference type="GO" id="GO:0016020">
    <property type="term" value="C:membrane"/>
    <property type="evidence" value="ECO:0007669"/>
    <property type="project" value="UniProtKB-SubCell"/>
</dbReference>
<accession>A0A0G1SUB6</accession>
<evidence type="ECO:0000259" key="6">
    <source>
        <dbReference type="Pfam" id="PF04932"/>
    </source>
</evidence>
<evidence type="ECO:0000313" key="7">
    <source>
        <dbReference type="EMBL" id="KKU36830.1"/>
    </source>
</evidence>
<keyword evidence="2 5" id="KW-0812">Transmembrane</keyword>
<evidence type="ECO:0000256" key="3">
    <source>
        <dbReference type="ARBA" id="ARBA00022989"/>
    </source>
</evidence>
<comment type="subcellular location">
    <subcellularLocation>
        <location evidence="1">Membrane</location>
        <topology evidence="1">Multi-pass membrane protein</topology>
    </subcellularLocation>
</comment>
<keyword evidence="4 5" id="KW-0472">Membrane</keyword>
<dbReference type="Proteomes" id="UP000034856">
    <property type="component" value="Unassembled WGS sequence"/>
</dbReference>
<gene>
    <name evidence="7" type="ORF">UX51_C0040G0005</name>
</gene>
<evidence type="ECO:0000313" key="8">
    <source>
        <dbReference type="Proteomes" id="UP000034856"/>
    </source>
</evidence>
<feature type="transmembrane region" description="Helical" evidence="5">
    <location>
        <begin position="402"/>
        <end position="420"/>
    </location>
</feature>
<name>A0A0G1SUB6_9BACT</name>
<dbReference type="InterPro" id="IPR007016">
    <property type="entry name" value="O-antigen_ligase-rel_domated"/>
</dbReference>
<dbReference type="PATRIC" id="fig|1618628.3.peg.575"/>
<sequence>MKKILLKLIRGAVILAVFVPLAGGYVYFFPLEFAKTTLLKIIVEAAVVLYLILLVIDSNWLPWKKIRFGALEIALPGYFTAVIAAAVFAQNPYLAFWGEPERGGGVFSLIHYGLLFFLALIFFDDEKKRRKLWNCAIAVSLFIAAIAVEQKFNFFGIPFLNYYERSASTIGNANFLAAYLLLLIFPTFAFALRSEKKREAAFYFSAAIIQGTAIISSASRGAFFGLIAGVLLFLFLYPTKAELGFAKRHIPKLTAVFLILALAGFFYFAKTNESGNFSAPEDNIIRRLTTISLSEHTTQTRLLAWQISWNAFKEKPLLGWGPENFSIGFDKHFNPELEKWGKTETWFDRAHNFIFDIGVTSGIVGLVAYLAIFAATFYKLSLKKRRLLSDPQSTIYNLKSKIIVLVGLQSAFAGYLIQNLFNFDTVSTYIISFLMLAYTSYVVNSPDDSREPASLISNFQFSISKQIPNSKILIAALKMIIAVIIILLFSKLIFFASLRPFWTNSEVNRLVSLIQINYPRNAERVFGQFSKLAETQTPYDHYFYLLKQSPWEFAYAPEKKRRNGPRNN</sequence>
<feature type="transmembrane region" description="Helical" evidence="5">
    <location>
        <begin position="222"/>
        <end position="238"/>
    </location>
</feature>
<dbReference type="InterPro" id="IPR051533">
    <property type="entry name" value="WaaL-like"/>
</dbReference>
<dbReference type="Pfam" id="PF04932">
    <property type="entry name" value="Wzy_C"/>
    <property type="match status" value="1"/>
</dbReference>
<feature type="transmembrane region" description="Helical" evidence="5">
    <location>
        <begin position="175"/>
        <end position="193"/>
    </location>
</feature>
<feature type="transmembrane region" description="Helical" evidence="5">
    <location>
        <begin position="12"/>
        <end position="31"/>
    </location>
</feature>
<keyword evidence="3 5" id="KW-1133">Transmembrane helix</keyword>
<dbReference type="PANTHER" id="PTHR37422:SF13">
    <property type="entry name" value="LIPOPOLYSACCHARIDE BIOSYNTHESIS PROTEIN PA4999-RELATED"/>
    <property type="match status" value="1"/>
</dbReference>
<evidence type="ECO:0000256" key="5">
    <source>
        <dbReference type="SAM" id="Phobius"/>
    </source>
</evidence>
<organism evidence="7 8">
    <name type="scientific">Candidatus Azambacteria bacterium GW2011_GWF2_46_32</name>
    <dbReference type="NCBI Taxonomy" id="1618628"/>
    <lineage>
        <taxon>Bacteria</taxon>
        <taxon>Candidatus Azamiibacteriota</taxon>
    </lineage>
</organism>
<feature type="transmembrane region" description="Helical" evidence="5">
    <location>
        <begin position="353"/>
        <end position="381"/>
    </location>
</feature>
<feature type="transmembrane region" description="Helical" evidence="5">
    <location>
        <begin position="104"/>
        <end position="123"/>
    </location>
</feature>
<evidence type="ECO:0000256" key="2">
    <source>
        <dbReference type="ARBA" id="ARBA00022692"/>
    </source>
</evidence>
<feature type="transmembrane region" description="Helical" evidence="5">
    <location>
        <begin position="472"/>
        <end position="496"/>
    </location>
</feature>
<feature type="domain" description="O-antigen ligase-related" evidence="6">
    <location>
        <begin position="206"/>
        <end position="370"/>
    </location>
</feature>
<evidence type="ECO:0000256" key="4">
    <source>
        <dbReference type="ARBA" id="ARBA00023136"/>
    </source>
</evidence>
<protein>
    <recommendedName>
        <fullName evidence="6">O-antigen ligase-related domain-containing protein</fullName>
    </recommendedName>
</protein>
<dbReference type="PANTHER" id="PTHR37422">
    <property type="entry name" value="TEICHURONIC ACID BIOSYNTHESIS PROTEIN TUAE"/>
    <property type="match status" value="1"/>
</dbReference>
<feature type="transmembrane region" description="Helical" evidence="5">
    <location>
        <begin position="135"/>
        <end position="155"/>
    </location>
</feature>
<feature type="transmembrane region" description="Helical" evidence="5">
    <location>
        <begin position="250"/>
        <end position="269"/>
    </location>
</feature>
<proteinExistence type="predicted"/>
<feature type="transmembrane region" description="Helical" evidence="5">
    <location>
        <begin position="37"/>
        <end position="56"/>
    </location>
</feature>
<comment type="caution">
    <text evidence="7">The sequence shown here is derived from an EMBL/GenBank/DDBJ whole genome shotgun (WGS) entry which is preliminary data.</text>
</comment>
<feature type="transmembrane region" description="Helical" evidence="5">
    <location>
        <begin position="426"/>
        <end position="443"/>
    </location>
</feature>
<dbReference type="EMBL" id="LCMM01000040">
    <property type="protein sequence ID" value="KKU36830.1"/>
    <property type="molecule type" value="Genomic_DNA"/>
</dbReference>
<reference evidence="7 8" key="1">
    <citation type="journal article" date="2015" name="Nature">
        <title>rRNA introns, odd ribosomes, and small enigmatic genomes across a large radiation of phyla.</title>
        <authorList>
            <person name="Brown C.T."/>
            <person name="Hug L.A."/>
            <person name="Thomas B.C."/>
            <person name="Sharon I."/>
            <person name="Castelle C.J."/>
            <person name="Singh A."/>
            <person name="Wilkins M.J."/>
            <person name="Williams K.H."/>
            <person name="Banfield J.F."/>
        </authorList>
    </citation>
    <scope>NUCLEOTIDE SEQUENCE [LARGE SCALE GENOMIC DNA]</scope>
</reference>
<evidence type="ECO:0000256" key="1">
    <source>
        <dbReference type="ARBA" id="ARBA00004141"/>
    </source>
</evidence>
<feature type="transmembrane region" description="Helical" evidence="5">
    <location>
        <begin position="68"/>
        <end position="89"/>
    </location>
</feature>
<dbReference type="AlphaFoldDB" id="A0A0G1SUB6"/>